<gene>
    <name evidence="1" type="ORF">SLAVMIC_01048</name>
</gene>
<name>A0A8D9FRA8_9VIRU</name>
<protein>
    <submittedName>
        <fullName evidence="1">Uncharacterized protein</fullName>
    </submittedName>
</protein>
<accession>A0A8D9FRA8</accession>
<reference evidence="1" key="1">
    <citation type="submission" date="2021-06" db="EMBL/GenBank/DDBJ databases">
        <authorList>
            <person name="Gannon L."/>
            <person name="Redgwell R T."/>
            <person name="Michniewski S."/>
            <person name="Harrison D C."/>
            <person name="Millard A."/>
        </authorList>
    </citation>
    <scope>NUCLEOTIDE SEQUENCE</scope>
</reference>
<dbReference type="EMBL" id="OU342829">
    <property type="protein sequence ID" value="CAG7581818.1"/>
    <property type="molecule type" value="Genomic_DNA"/>
</dbReference>
<sequence length="32" mass="3726">MENRINIEMIENGAEAAGRDYGYDYVFLRLDS</sequence>
<proteinExistence type="predicted"/>
<evidence type="ECO:0000313" key="1">
    <source>
        <dbReference type="EMBL" id="CAG7581818.1"/>
    </source>
</evidence>
<organism evidence="1">
    <name type="scientific">uncultured marine phage</name>
    <dbReference type="NCBI Taxonomy" id="707152"/>
    <lineage>
        <taxon>Viruses</taxon>
        <taxon>environmental samples</taxon>
    </lineage>
</organism>